<dbReference type="EMBL" id="JAHXDN010000003">
    <property type="protein sequence ID" value="MBW4708737.1"/>
    <property type="molecule type" value="Genomic_DNA"/>
</dbReference>
<proteinExistence type="predicted"/>
<gene>
    <name evidence="2" type="ORF">KX928_13190</name>
</gene>
<dbReference type="Proteomes" id="UP001138661">
    <property type="component" value="Unassembled WGS sequence"/>
</dbReference>
<accession>A0A9X1FWT2</accession>
<protein>
    <submittedName>
        <fullName evidence="2">Carboxymuconolactone decarboxylase family protein</fullName>
    </submittedName>
</protein>
<reference evidence="2" key="1">
    <citation type="submission" date="2021-07" db="EMBL/GenBank/DDBJ databases">
        <title>Roseobacter insulae sp. nov., isolated from a tidal flat.</title>
        <authorList>
            <person name="Park S."/>
            <person name="Yoon J.-H."/>
        </authorList>
    </citation>
    <scope>NUCLEOTIDE SEQUENCE</scope>
    <source>
        <strain evidence="2">YSTF-M11</strain>
    </source>
</reference>
<name>A0A9X1FWT2_9RHOB</name>
<dbReference type="InterPro" id="IPR004675">
    <property type="entry name" value="AhpD_core"/>
</dbReference>
<dbReference type="PANTHER" id="PTHR34846">
    <property type="entry name" value="4-CARBOXYMUCONOLACTONE DECARBOXYLASE FAMILY PROTEIN (AFU_ORTHOLOGUE AFUA_6G11590)"/>
    <property type="match status" value="1"/>
</dbReference>
<dbReference type="PANTHER" id="PTHR34846:SF10">
    <property type="entry name" value="CYTOPLASMIC PROTEIN"/>
    <property type="match status" value="1"/>
</dbReference>
<dbReference type="RefSeq" id="WP_219503182.1">
    <property type="nucleotide sequence ID" value="NZ_JAHXDN010000003.1"/>
</dbReference>
<evidence type="ECO:0000313" key="3">
    <source>
        <dbReference type="Proteomes" id="UP001138661"/>
    </source>
</evidence>
<organism evidence="2 3">
    <name type="scientific">Roseobacter insulae</name>
    <dbReference type="NCBI Taxonomy" id="2859783"/>
    <lineage>
        <taxon>Bacteria</taxon>
        <taxon>Pseudomonadati</taxon>
        <taxon>Pseudomonadota</taxon>
        <taxon>Alphaproteobacteria</taxon>
        <taxon>Rhodobacterales</taxon>
        <taxon>Roseobacteraceae</taxon>
        <taxon>Roseobacter</taxon>
    </lineage>
</organism>
<comment type="caution">
    <text evidence="2">The sequence shown here is derived from an EMBL/GenBank/DDBJ whole genome shotgun (WGS) entry which is preliminary data.</text>
</comment>
<dbReference type="NCBIfam" id="TIGR00778">
    <property type="entry name" value="ahpD_dom"/>
    <property type="match status" value="1"/>
</dbReference>
<keyword evidence="3" id="KW-1185">Reference proteome</keyword>
<dbReference type="Pfam" id="PF02627">
    <property type="entry name" value="CMD"/>
    <property type="match status" value="1"/>
</dbReference>
<evidence type="ECO:0000259" key="1">
    <source>
        <dbReference type="Pfam" id="PF02627"/>
    </source>
</evidence>
<sequence>MHQRLDYMKAAPDAVQAVYALEKFVATKSGIDPRLLHLLKLRASQINGCAFCVDMHTKEARNDGLSEQWIALVCVWREASVFDARERAVLEWTEALTSVSDTGAPDTAYDAVRAHFSDTEITNLSVAIGTINIWNRLAVGFRTQHPVDIAA</sequence>
<feature type="domain" description="Carboxymuconolactone decarboxylase-like" evidence="1">
    <location>
        <begin position="12"/>
        <end position="95"/>
    </location>
</feature>
<evidence type="ECO:0000313" key="2">
    <source>
        <dbReference type="EMBL" id="MBW4708737.1"/>
    </source>
</evidence>
<dbReference type="GO" id="GO:0051920">
    <property type="term" value="F:peroxiredoxin activity"/>
    <property type="evidence" value="ECO:0007669"/>
    <property type="project" value="InterPro"/>
</dbReference>
<dbReference type="AlphaFoldDB" id="A0A9X1FWT2"/>
<dbReference type="InterPro" id="IPR003779">
    <property type="entry name" value="CMD-like"/>
</dbReference>